<dbReference type="GO" id="GO:0006355">
    <property type="term" value="P:regulation of DNA-templated transcription"/>
    <property type="evidence" value="ECO:0007669"/>
    <property type="project" value="InterPro"/>
</dbReference>
<dbReference type="Pfam" id="PF00486">
    <property type="entry name" value="Trans_reg_C"/>
    <property type="match status" value="1"/>
</dbReference>
<dbReference type="GO" id="GO:0005829">
    <property type="term" value="C:cytosol"/>
    <property type="evidence" value="ECO:0007669"/>
    <property type="project" value="TreeGrafter"/>
</dbReference>
<evidence type="ECO:0000256" key="4">
    <source>
        <dbReference type="ARBA" id="ARBA00023125"/>
    </source>
</evidence>
<gene>
    <name evidence="6" type="ORF">DWW24_16455</name>
</gene>
<dbReference type="GO" id="GO:0000976">
    <property type="term" value="F:transcription cis-regulatory region binding"/>
    <property type="evidence" value="ECO:0007669"/>
    <property type="project" value="TreeGrafter"/>
</dbReference>
<dbReference type="Gene3D" id="1.10.10.10">
    <property type="entry name" value="Winged helix-like DNA-binding domain superfamily/Winged helix DNA-binding domain"/>
    <property type="match status" value="1"/>
</dbReference>
<dbReference type="AlphaFoldDB" id="A0A412W6U5"/>
<keyword evidence="1" id="KW-0597">Phosphoprotein</keyword>
<dbReference type="CDD" id="cd00156">
    <property type="entry name" value="REC"/>
    <property type="match status" value="1"/>
</dbReference>
<dbReference type="SUPFAM" id="SSF46894">
    <property type="entry name" value="C-terminal effector domain of the bipartite response regulators"/>
    <property type="match status" value="1"/>
</dbReference>
<evidence type="ECO:0000313" key="6">
    <source>
        <dbReference type="EMBL" id="RGV20312.1"/>
    </source>
</evidence>
<accession>A0A412W6U5</accession>
<dbReference type="PROSITE" id="PS51755">
    <property type="entry name" value="OMPR_PHOB"/>
    <property type="match status" value="1"/>
</dbReference>
<dbReference type="InterPro" id="IPR001867">
    <property type="entry name" value="OmpR/PhoB-type_DNA-bd"/>
</dbReference>
<evidence type="ECO:0000256" key="3">
    <source>
        <dbReference type="ARBA" id="ARBA00023015"/>
    </source>
</evidence>
<dbReference type="GO" id="GO:0032993">
    <property type="term" value="C:protein-DNA complex"/>
    <property type="evidence" value="ECO:0007669"/>
    <property type="project" value="TreeGrafter"/>
</dbReference>
<dbReference type="InterPro" id="IPR016032">
    <property type="entry name" value="Sig_transdc_resp-reg_C-effctor"/>
</dbReference>
<organism evidence="6 7">
    <name type="scientific">Odoribacter splanchnicus</name>
    <dbReference type="NCBI Taxonomy" id="28118"/>
    <lineage>
        <taxon>Bacteria</taxon>
        <taxon>Pseudomonadati</taxon>
        <taxon>Bacteroidota</taxon>
        <taxon>Bacteroidia</taxon>
        <taxon>Bacteroidales</taxon>
        <taxon>Odoribacteraceae</taxon>
        <taxon>Odoribacter</taxon>
    </lineage>
</organism>
<dbReference type="PANTHER" id="PTHR48111:SF1">
    <property type="entry name" value="TWO-COMPONENT RESPONSE REGULATOR ORR33"/>
    <property type="match status" value="1"/>
</dbReference>
<evidence type="ECO:0000256" key="2">
    <source>
        <dbReference type="ARBA" id="ARBA00023012"/>
    </source>
</evidence>
<keyword evidence="3" id="KW-0805">Transcription regulation</keyword>
<keyword evidence="4 6" id="KW-0238">DNA-binding</keyword>
<dbReference type="SMART" id="SM00448">
    <property type="entry name" value="REC"/>
    <property type="match status" value="1"/>
</dbReference>
<dbReference type="EMBL" id="QRYW01000041">
    <property type="protein sequence ID" value="RGV20312.1"/>
    <property type="molecule type" value="Genomic_DNA"/>
</dbReference>
<dbReference type="Gene3D" id="3.40.50.2300">
    <property type="match status" value="1"/>
</dbReference>
<dbReference type="Pfam" id="PF00072">
    <property type="entry name" value="Response_reg"/>
    <property type="match status" value="1"/>
</dbReference>
<dbReference type="PANTHER" id="PTHR48111">
    <property type="entry name" value="REGULATOR OF RPOS"/>
    <property type="match status" value="1"/>
</dbReference>
<keyword evidence="2" id="KW-0902">Two-component regulatory system</keyword>
<dbReference type="InterPro" id="IPR039420">
    <property type="entry name" value="WalR-like"/>
</dbReference>
<evidence type="ECO:0000256" key="1">
    <source>
        <dbReference type="ARBA" id="ARBA00022553"/>
    </source>
</evidence>
<reference evidence="6 7" key="1">
    <citation type="submission" date="2018-08" db="EMBL/GenBank/DDBJ databases">
        <title>A genome reference for cultivated species of the human gut microbiota.</title>
        <authorList>
            <person name="Zou Y."/>
            <person name="Xue W."/>
            <person name="Luo G."/>
        </authorList>
    </citation>
    <scope>NUCLEOTIDE SEQUENCE [LARGE SCALE GENOMIC DNA]</scope>
    <source>
        <strain evidence="6 7">AF14-6AC</strain>
    </source>
</reference>
<proteinExistence type="predicted"/>
<dbReference type="RefSeq" id="WP_118108423.1">
    <property type="nucleotide sequence ID" value="NZ_JABWDG010000001.1"/>
</dbReference>
<dbReference type="PROSITE" id="PS50110">
    <property type="entry name" value="RESPONSE_REGULATORY"/>
    <property type="match status" value="1"/>
</dbReference>
<dbReference type="SUPFAM" id="SSF52172">
    <property type="entry name" value="CheY-like"/>
    <property type="match status" value="1"/>
</dbReference>
<dbReference type="InterPro" id="IPR011006">
    <property type="entry name" value="CheY-like_superfamily"/>
</dbReference>
<dbReference type="Proteomes" id="UP000283426">
    <property type="component" value="Unassembled WGS sequence"/>
</dbReference>
<comment type="caution">
    <text evidence="6">The sequence shown here is derived from an EMBL/GenBank/DDBJ whole genome shotgun (WGS) entry which is preliminary data.</text>
</comment>
<keyword evidence="5" id="KW-0804">Transcription</keyword>
<protein>
    <submittedName>
        <fullName evidence="6">DNA-binding response regulator</fullName>
    </submittedName>
</protein>
<sequence>MDCKPKLLYAEDNRLTAKEMTEILEEEGYEVVTTYSGDEAWETFERISPDLVLLDFRMPGLNGLEVFERIRQVDAEIPVLILSSYNEYCVPSLKSGTADFIRKEADIEEICARIAAVWQRHASGKTNDSAGETVLRLSELTTFHTDSFTLRIGPNIIPLTGALGEVLVLLCRPPRQCRAATDICRQLWHNDSKSKITLLQNYISQLRKLLTADPALHIVSLYNKGYYLQINGE</sequence>
<evidence type="ECO:0000256" key="5">
    <source>
        <dbReference type="ARBA" id="ARBA00023163"/>
    </source>
</evidence>
<dbReference type="InterPro" id="IPR036388">
    <property type="entry name" value="WH-like_DNA-bd_sf"/>
</dbReference>
<evidence type="ECO:0000313" key="7">
    <source>
        <dbReference type="Proteomes" id="UP000283426"/>
    </source>
</evidence>
<dbReference type="GO" id="GO:0000156">
    <property type="term" value="F:phosphorelay response regulator activity"/>
    <property type="evidence" value="ECO:0007669"/>
    <property type="project" value="TreeGrafter"/>
</dbReference>
<dbReference type="InterPro" id="IPR001789">
    <property type="entry name" value="Sig_transdc_resp-reg_receiver"/>
</dbReference>
<name>A0A412W6U5_9BACT</name>